<sequence length="143" mass="15212">MGNVSLLSTDEPDTTASQGLAQEDDGSGSADEQLLAAPLSPVSSDAEAVEDSRPLESVEDATTPSVKRALSTARAENTKRSKASQGEHIERELVAVSDGLRAIGERITSSTTEQNKTNEMLNAIREQTNSIQALLQFLKNKAN</sequence>
<dbReference type="Proteomes" id="UP000028582">
    <property type="component" value="Unassembled WGS sequence"/>
</dbReference>
<gene>
    <name evidence="2" type="ORF">F444_01024</name>
</gene>
<comment type="caution">
    <text evidence="2">The sequence shown here is derived from an EMBL/GenBank/DDBJ whole genome shotgun (WGS) entry which is preliminary data.</text>
</comment>
<dbReference type="AlphaFoldDB" id="A0A081B1V1"/>
<evidence type="ECO:0000256" key="1">
    <source>
        <dbReference type="SAM" id="MobiDB-lite"/>
    </source>
</evidence>
<evidence type="ECO:0000313" key="3">
    <source>
        <dbReference type="Proteomes" id="UP000028582"/>
    </source>
</evidence>
<protein>
    <submittedName>
        <fullName evidence="2">Uncharacterized protein</fullName>
    </submittedName>
</protein>
<feature type="region of interest" description="Disordered" evidence="1">
    <location>
        <begin position="1"/>
        <end position="88"/>
    </location>
</feature>
<evidence type="ECO:0000313" key="2">
    <source>
        <dbReference type="EMBL" id="ETO85112.1"/>
    </source>
</evidence>
<dbReference type="OrthoDB" id="139126at2759"/>
<reference evidence="2 3" key="1">
    <citation type="submission" date="2013-11" db="EMBL/GenBank/DDBJ databases">
        <title>The Genome Sequence of Phytophthora parasitica P1976.</title>
        <authorList>
            <consortium name="The Broad Institute Genomics Platform"/>
            <person name="Russ C."/>
            <person name="Tyler B."/>
            <person name="Panabieres F."/>
            <person name="Shan W."/>
            <person name="Tripathy S."/>
            <person name="Grunwald N."/>
            <person name="Machado M."/>
            <person name="Johnson C.S."/>
            <person name="Walker B."/>
            <person name="Young S."/>
            <person name="Zeng Q."/>
            <person name="Gargeya S."/>
            <person name="Fitzgerald M."/>
            <person name="Haas B."/>
            <person name="Abouelleil A."/>
            <person name="Allen A.W."/>
            <person name="Alvarado L."/>
            <person name="Arachchi H.M."/>
            <person name="Berlin A.M."/>
            <person name="Chapman S.B."/>
            <person name="Gainer-Dewar J."/>
            <person name="Goldberg J."/>
            <person name="Griggs A."/>
            <person name="Gujja S."/>
            <person name="Hansen M."/>
            <person name="Howarth C."/>
            <person name="Imamovic A."/>
            <person name="Ireland A."/>
            <person name="Larimer J."/>
            <person name="McCowan C."/>
            <person name="Murphy C."/>
            <person name="Pearson M."/>
            <person name="Poon T.W."/>
            <person name="Priest M."/>
            <person name="Roberts A."/>
            <person name="Saif S."/>
            <person name="Shea T."/>
            <person name="Sisk P."/>
            <person name="Sykes S."/>
            <person name="Wortman J."/>
            <person name="Nusbaum C."/>
            <person name="Birren B."/>
        </authorList>
    </citation>
    <scope>NUCLEOTIDE SEQUENCE [LARGE SCALE GENOMIC DNA]</scope>
    <source>
        <strain evidence="2 3">P1976</strain>
    </source>
</reference>
<name>A0A081B1V1_PHYNI</name>
<proteinExistence type="predicted"/>
<dbReference type="EMBL" id="ANJA01000189">
    <property type="protein sequence ID" value="ETO85112.1"/>
    <property type="molecule type" value="Genomic_DNA"/>
</dbReference>
<feature type="compositionally biased region" description="Polar residues" evidence="1">
    <location>
        <begin position="1"/>
        <end position="20"/>
    </location>
</feature>
<organism evidence="2 3">
    <name type="scientific">Phytophthora nicotianae P1976</name>
    <dbReference type="NCBI Taxonomy" id="1317066"/>
    <lineage>
        <taxon>Eukaryota</taxon>
        <taxon>Sar</taxon>
        <taxon>Stramenopiles</taxon>
        <taxon>Oomycota</taxon>
        <taxon>Peronosporomycetes</taxon>
        <taxon>Peronosporales</taxon>
        <taxon>Peronosporaceae</taxon>
        <taxon>Phytophthora</taxon>
    </lineage>
</organism>
<accession>A0A081B1V1</accession>